<evidence type="ECO:0000313" key="10">
    <source>
        <dbReference type="Proteomes" id="UP000719267"/>
    </source>
</evidence>
<proteinExistence type="inferred from homology"/>
<sequence>MKLSSQKNDTVTMTNCDREPIHVIEKAQQHGVIIVVNTHTQKVLQASENCITILGKNTKEIVDQELEKTVSNTIAKDLFDKINKKETLYPYHAQFSGEKYLLIPHISETNQLIIDIEPLGKNIDPILFQEELTKILKEIKDTDPIEEMCNQAALLIKNLYGYDRVMMYRFDEQWNGEVVAEAREKELESWLGLHYPATDIPEPARKIFFKQGVRMICDVNHHPAALLPNLDEKINLSKSELRGVSPIHIEYLKNMNVGASLTVAIILNGKLWGLIACHHYSTKFINYHQRQSCKFLAQVFSNKLALRTSNNFLDKIHLSEKIRKELILQLDYISNFDQALSLYKPNFTDIIESTGGAIYNNEKLTLVGKTPTEKQVLKIISKVLSNTEENVFYTQQLTKYYAKASKFAEKASGVLSIRIGNEENYLIWFRPEESTTITWGGNPKKNGSIKDGVEYLHPRKSFEKWTEKISGIAKPWKNYDVEAASNLKESITHILVKKQKDQIKELNESLLDVNKELETFSYSVSHDLKAPLRGIEGYTRILIQKYFDKLDEFGQNALKTILSSAEEMDLLIEDILTYSKVGQNKLNITNYNPKHQIENIIASQNIKLEYPNIQIDIADNLPNIIGDKRMLLQVFSNLISNAVKYSSKEKNPKIEIGFYIHDKNTIYYIKDNGIGFKDDFKNKIFDVFSRFVNGSEFKGSGIGLATVKKAVEKHQGKIWAESILGKGATFYFYVSVSEK</sequence>
<dbReference type="PANTHER" id="PTHR42878">
    <property type="entry name" value="TWO-COMPONENT HISTIDINE KINASE"/>
    <property type="match status" value="1"/>
</dbReference>
<dbReference type="SMART" id="SM00387">
    <property type="entry name" value="HATPase_c"/>
    <property type="match status" value="1"/>
</dbReference>
<dbReference type="InterPro" id="IPR003661">
    <property type="entry name" value="HisK_dim/P_dom"/>
</dbReference>
<dbReference type="SMART" id="SM00065">
    <property type="entry name" value="GAF"/>
    <property type="match status" value="1"/>
</dbReference>
<dbReference type="Pfam" id="PF01590">
    <property type="entry name" value="GAF"/>
    <property type="match status" value="1"/>
</dbReference>
<dbReference type="InterPro" id="IPR050351">
    <property type="entry name" value="BphY/WalK/GraS-like"/>
</dbReference>
<name>A0ABS6W2N0_9FLAO</name>
<dbReference type="InterPro" id="IPR003018">
    <property type="entry name" value="GAF"/>
</dbReference>
<dbReference type="InterPro" id="IPR005467">
    <property type="entry name" value="His_kinase_dom"/>
</dbReference>
<dbReference type="Pfam" id="PF02518">
    <property type="entry name" value="HATPase_c"/>
    <property type="match status" value="1"/>
</dbReference>
<feature type="domain" description="Histidine kinase" evidence="8">
    <location>
        <begin position="523"/>
        <end position="738"/>
    </location>
</feature>
<organism evidence="9 10">
    <name type="scientific">Mesonia aestuariivivens</name>
    <dbReference type="NCBI Taxonomy" id="2796128"/>
    <lineage>
        <taxon>Bacteria</taxon>
        <taxon>Pseudomonadati</taxon>
        <taxon>Bacteroidota</taxon>
        <taxon>Flavobacteriia</taxon>
        <taxon>Flavobacteriales</taxon>
        <taxon>Flavobacteriaceae</taxon>
        <taxon>Mesonia</taxon>
    </lineage>
</organism>
<accession>A0ABS6W2N0</accession>
<dbReference type="Pfam" id="PF00360">
    <property type="entry name" value="PHY"/>
    <property type="match status" value="1"/>
</dbReference>
<dbReference type="Pfam" id="PF00512">
    <property type="entry name" value="HisKA"/>
    <property type="match status" value="1"/>
</dbReference>
<evidence type="ECO:0000256" key="2">
    <source>
        <dbReference type="ARBA" id="ARBA00006402"/>
    </source>
</evidence>
<evidence type="ECO:0000256" key="4">
    <source>
        <dbReference type="ARBA" id="ARBA00022679"/>
    </source>
</evidence>
<evidence type="ECO:0000313" key="9">
    <source>
        <dbReference type="EMBL" id="MBW2961751.1"/>
    </source>
</evidence>
<keyword evidence="6" id="KW-0675">Receptor</keyword>
<dbReference type="EC" id="2.7.13.3" evidence="3"/>
<gene>
    <name evidence="9" type="ORF">KW502_08065</name>
</gene>
<evidence type="ECO:0000256" key="6">
    <source>
        <dbReference type="ARBA" id="ARBA00023170"/>
    </source>
</evidence>
<evidence type="ECO:0000256" key="3">
    <source>
        <dbReference type="ARBA" id="ARBA00012438"/>
    </source>
</evidence>
<dbReference type="InterPro" id="IPR016132">
    <property type="entry name" value="Phyto_chromo_attachment"/>
</dbReference>
<keyword evidence="5" id="KW-0418">Kinase</keyword>
<dbReference type="PROSITE" id="PS50046">
    <property type="entry name" value="PHYTOCHROME_2"/>
    <property type="match status" value="1"/>
</dbReference>
<evidence type="ECO:0000256" key="1">
    <source>
        <dbReference type="ARBA" id="ARBA00000085"/>
    </source>
</evidence>
<dbReference type="InterPro" id="IPR013654">
    <property type="entry name" value="PAS_2"/>
</dbReference>
<comment type="catalytic activity">
    <reaction evidence="1">
        <text>ATP + protein L-histidine = ADP + protein N-phospho-L-histidine.</text>
        <dbReference type="EC" id="2.7.13.3"/>
    </reaction>
</comment>
<dbReference type="CDD" id="cd00082">
    <property type="entry name" value="HisKA"/>
    <property type="match status" value="1"/>
</dbReference>
<keyword evidence="10" id="KW-1185">Reference proteome</keyword>
<evidence type="ECO:0000259" key="8">
    <source>
        <dbReference type="PROSITE" id="PS50109"/>
    </source>
</evidence>
<comment type="caution">
    <text evidence="9">The sequence shown here is derived from an EMBL/GenBank/DDBJ whole genome shotgun (WGS) entry which is preliminary data.</text>
</comment>
<dbReference type="InterPro" id="IPR013515">
    <property type="entry name" value="Phytochrome_cen-reg"/>
</dbReference>
<dbReference type="EMBL" id="JAHWDF010000007">
    <property type="protein sequence ID" value="MBW2961751.1"/>
    <property type="molecule type" value="Genomic_DNA"/>
</dbReference>
<dbReference type="PANTHER" id="PTHR42878:SF15">
    <property type="entry name" value="BACTERIOPHYTOCHROME"/>
    <property type="match status" value="1"/>
</dbReference>
<protein>
    <recommendedName>
        <fullName evidence="3">histidine kinase</fullName>
        <ecNumber evidence="3">2.7.13.3</ecNumber>
    </recommendedName>
</protein>
<evidence type="ECO:0000259" key="7">
    <source>
        <dbReference type="PROSITE" id="PS50046"/>
    </source>
</evidence>
<dbReference type="SMART" id="SM00388">
    <property type="entry name" value="HisKA"/>
    <property type="match status" value="1"/>
</dbReference>
<keyword evidence="4" id="KW-0808">Transferase</keyword>
<evidence type="ECO:0000256" key="5">
    <source>
        <dbReference type="ARBA" id="ARBA00022777"/>
    </source>
</evidence>
<feature type="domain" description="Phytochrome chromophore attachment site" evidence="7">
    <location>
        <begin position="144"/>
        <end position="298"/>
    </location>
</feature>
<comment type="similarity">
    <text evidence="2">In the N-terminal section; belongs to the phytochrome family.</text>
</comment>
<dbReference type="Pfam" id="PF08446">
    <property type="entry name" value="PAS_2"/>
    <property type="match status" value="1"/>
</dbReference>
<dbReference type="Proteomes" id="UP000719267">
    <property type="component" value="Unassembled WGS sequence"/>
</dbReference>
<dbReference type="PROSITE" id="PS50109">
    <property type="entry name" value="HIS_KIN"/>
    <property type="match status" value="1"/>
</dbReference>
<reference evidence="9 10" key="1">
    <citation type="submission" date="2021-07" db="EMBL/GenBank/DDBJ databases">
        <title>Mesonia aestuariivivens sp. nov., isolated from a tidal flat.</title>
        <authorList>
            <person name="Kim Y.-O."/>
            <person name="Yoon J.-H."/>
        </authorList>
    </citation>
    <scope>NUCLEOTIDE SEQUENCE [LARGE SCALE GENOMIC DNA]</scope>
    <source>
        <strain evidence="9 10">JHPTF-M18</strain>
    </source>
</reference>
<dbReference type="RefSeq" id="WP_219040041.1">
    <property type="nucleotide sequence ID" value="NZ_JAHWDF010000007.1"/>
</dbReference>
<dbReference type="InterPro" id="IPR003594">
    <property type="entry name" value="HATPase_dom"/>
</dbReference>